<dbReference type="InterPro" id="IPR000653">
    <property type="entry name" value="DegT/StrS_aminotransferase"/>
</dbReference>
<dbReference type="OrthoDB" id="9810913at2"/>
<gene>
    <name evidence="4" type="ORF">C7378_2423</name>
</gene>
<dbReference type="Gene3D" id="3.90.1150.10">
    <property type="entry name" value="Aspartate Aminotransferase, domain 1"/>
    <property type="match status" value="1"/>
</dbReference>
<protein>
    <submittedName>
        <fullName evidence="4">Perosamine synthetase</fullName>
    </submittedName>
</protein>
<dbReference type="SUPFAM" id="SSF53383">
    <property type="entry name" value="PLP-dependent transferases"/>
    <property type="match status" value="1"/>
</dbReference>
<dbReference type="Pfam" id="PF01041">
    <property type="entry name" value="DegT_DnrJ_EryC1"/>
    <property type="match status" value="1"/>
</dbReference>
<proteinExistence type="inferred from homology"/>
<keyword evidence="5" id="KW-1185">Reference proteome</keyword>
<dbReference type="PIRSF" id="PIRSF000390">
    <property type="entry name" value="PLP_StrS"/>
    <property type="match status" value="1"/>
</dbReference>
<dbReference type="EMBL" id="SMGK01000003">
    <property type="protein sequence ID" value="TCK72831.1"/>
    <property type="molecule type" value="Genomic_DNA"/>
</dbReference>
<feature type="modified residue" description="N6-(pyridoxal phosphate)lysine" evidence="2">
    <location>
        <position position="187"/>
    </location>
</feature>
<dbReference type="Proteomes" id="UP000295210">
    <property type="component" value="Unassembled WGS sequence"/>
</dbReference>
<organism evidence="4 5">
    <name type="scientific">Acidipila rosea</name>
    <dbReference type="NCBI Taxonomy" id="768535"/>
    <lineage>
        <taxon>Bacteria</taxon>
        <taxon>Pseudomonadati</taxon>
        <taxon>Acidobacteriota</taxon>
        <taxon>Terriglobia</taxon>
        <taxon>Terriglobales</taxon>
        <taxon>Acidobacteriaceae</taxon>
        <taxon>Acidipila</taxon>
    </lineage>
</organism>
<dbReference type="RefSeq" id="WP_131996761.1">
    <property type="nucleotide sequence ID" value="NZ_SMGK01000003.1"/>
</dbReference>
<comment type="caution">
    <text evidence="4">The sequence shown here is derived from an EMBL/GenBank/DDBJ whole genome shotgun (WGS) entry which is preliminary data.</text>
</comment>
<reference evidence="4 5" key="1">
    <citation type="submission" date="2019-03" db="EMBL/GenBank/DDBJ databases">
        <title>Genomic Encyclopedia of Type Strains, Phase IV (KMG-IV): sequencing the most valuable type-strain genomes for metagenomic binning, comparative biology and taxonomic classification.</title>
        <authorList>
            <person name="Goeker M."/>
        </authorList>
    </citation>
    <scope>NUCLEOTIDE SEQUENCE [LARGE SCALE GENOMIC DNA]</scope>
    <source>
        <strain evidence="4 5">DSM 103428</strain>
    </source>
</reference>
<evidence type="ECO:0000256" key="1">
    <source>
        <dbReference type="PIRSR" id="PIRSR000390-1"/>
    </source>
</evidence>
<dbReference type="InterPro" id="IPR015424">
    <property type="entry name" value="PyrdxlP-dep_Trfase"/>
</dbReference>
<dbReference type="PANTHER" id="PTHR30244">
    <property type="entry name" value="TRANSAMINASE"/>
    <property type="match status" value="1"/>
</dbReference>
<dbReference type="InterPro" id="IPR015422">
    <property type="entry name" value="PyrdxlP-dep_Trfase_small"/>
</dbReference>
<sequence length="392" mass="43510">MPSTNSGKIPLSSPDITEDEIVAVVEVLRGSRLSLGPMLEEFEQLFADYIGLPHAVAVNSGTSGLHLCIRALNIGVGDEVIVPSFTFIAAANAIRYEGATPVFVDIEPRTMNIDPAAIEDAITPKTRAILVVHTFGCPAGMAAILEIVHRHGLLLIEDSCEALGAEYGRRKIGSLGDAAVFGFYPNKQITTGEGGMVVTRDSSLASRMRALRNQGRYDTDDWFQHSELGYNYRLSEINCALGIEQLKRIDEILTMRETAARSYHQHLCRHPDLIVPLIEMPGRRISWFVYVLRLNTSYSAADRDALAQHLLSSGIGCGRYFAPIHLQPAYAAWRETSRLPITESHAARTLALPFFNRIRPQEIECVCETLLEFLKRHDRSRANSHAGKREEE</sequence>
<dbReference type="Gene3D" id="3.40.640.10">
    <property type="entry name" value="Type I PLP-dependent aspartate aminotransferase-like (Major domain)"/>
    <property type="match status" value="1"/>
</dbReference>
<comment type="similarity">
    <text evidence="3">Belongs to the DegT/DnrJ/EryC1 family.</text>
</comment>
<dbReference type="GO" id="GO:0008483">
    <property type="term" value="F:transaminase activity"/>
    <property type="evidence" value="ECO:0007669"/>
    <property type="project" value="TreeGrafter"/>
</dbReference>
<evidence type="ECO:0000256" key="3">
    <source>
        <dbReference type="RuleBase" id="RU004508"/>
    </source>
</evidence>
<evidence type="ECO:0000313" key="4">
    <source>
        <dbReference type="EMBL" id="TCK72831.1"/>
    </source>
</evidence>
<dbReference type="CDD" id="cd00616">
    <property type="entry name" value="AHBA_syn"/>
    <property type="match status" value="1"/>
</dbReference>
<feature type="active site" description="Proton acceptor" evidence="1">
    <location>
        <position position="187"/>
    </location>
</feature>
<dbReference type="InterPro" id="IPR015421">
    <property type="entry name" value="PyrdxlP-dep_Trfase_major"/>
</dbReference>
<evidence type="ECO:0000256" key="2">
    <source>
        <dbReference type="PIRSR" id="PIRSR000390-2"/>
    </source>
</evidence>
<accession>A0A4V2PV37</accession>
<evidence type="ECO:0000313" key="5">
    <source>
        <dbReference type="Proteomes" id="UP000295210"/>
    </source>
</evidence>
<dbReference type="PANTHER" id="PTHR30244:SF39">
    <property type="entry name" value="BLR3650 PROTEIN"/>
    <property type="match status" value="1"/>
</dbReference>
<dbReference type="GO" id="GO:0000271">
    <property type="term" value="P:polysaccharide biosynthetic process"/>
    <property type="evidence" value="ECO:0007669"/>
    <property type="project" value="TreeGrafter"/>
</dbReference>
<keyword evidence="2 3" id="KW-0663">Pyridoxal phosphate</keyword>
<name>A0A4V2PV37_9BACT</name>
<dbReference type="GO" id="GO:0030170">
    <property type="term" value="F:pyridoxal phosphate binding"/>
    <property type="evidence" value="ECO:0007669"/>
    <property type="project" value="TreeGrafter"/>
</dbReference>
<dbReference type="AlphaFoldDB" id="A0A4V2PV37"/>